<sequence>MVFWEKDIPSDSIVVATQPTYRDDFPTTYVGTHDQTESAIAACMSIKDIKEGRRWLIRQATNTHNSLQQRADYARTIISTDNILKLRTPKKITALAQLVGQ</sequence>
<dbReference type="HOGENOM" id="CLU_2286780_0_0_11"/>
<evidence type="ECO:0000313" key="2">
    <source>
        <dbReference type="Proteomes" id="UP000006247"/>
    </source>
</evidence>
<reference evidence="1 2" key="1">
    <citation type="submission" date="2009-01" db="EMBL/GenBank/DDBJ databases">
        <authorList>
            <person name="Fulton L."/>
            <person name="Clifton S."/>
            <person name="Chinwalla A.T."/>
            <person name="Mitreva M."/>
            <person name="Sodergren E."/>
            <person name="Weinstock G."/>
            <person name="Clifton S."/>
            <person name="Dooling D.J."/>
            <person name="Fulton B."/>
            <person name="Minx P."/>
            <person name="Pepin K.H."/>
            <person name="Johnson M."/>
            <person name="Bhonagiri V."/>
            <person name="Nash W.E."/>
            <person name="Mardis E.R."/>
            <person name="Wilson R.K."/>
        </authorList>
    </citation>
    <scope>NUCLEOTIDE SEQUENCE [LARGE SCALE GENOMIC DNA]</scope>
    <source>
        <strain evidence="1 2">ATCC 33806</strain>
    </source>
</reference>
<organism evidence="1 2">
    <name type="scientific">Corynebacterium matruchotii ATCC 33806</name>
    <dbReference type="NCBI Taxonomy" id="566549"/>
    <lineage>
        <taxon>Bacteria</taxon>
        <taxon>Bacillati</taxon>
        <taxon>Actinomycetota</taxon>
        <taxon>Actinomycetes</taxon>
        <taxon>Mycobacteriales</taxon>
        <taxon>Corynebacteriaceae</taxon>
        <taxon>Corynebacterium</taxon>
    </lineage>
</organism>
<comment type="caution">
    <text evidence="1">The sequence shown here is derived from an EMBL/GenBank/DDBJ whole genome shotgun (WGS) entry which is preliminary data.</text>
</comment>
<name>C0E1A5_9CORY</name>
<dbReference type="RefSeq" id="WP_005520169.1">
    <property type="nucleotide sequence ID" value="NZ_EQ973328.1"/>
</dbReference>
<gene>
    <name evidence="1" type="ORF">CORMATOL_00755</name>
</gene>
<proteinExistence type="predicted"/>
<dbReference type="Proteomes" id="UP000006247">
    <property type="component" value="Unassembled WGS sequence"/>
</dbReference>
<dbReference type="AlphaFoldDB" id="C0E1A5"/>
<accession>C0E1A5</accession>
<evidence type="ECO:0000313" key="1">
    <source>
        <dbReference type="EMBL" id="EEG27659.1"/>
    </source>
</evidence>
<protein>
    <submittedName>
        <fullName evidence="1">Uncharacterized protein</fullName>
    </submittedName>
</protein>
<dbReference type="EMBL" id="ACEB01000008">
    <property type="protein sequence ID" value="EEG27659.1"/>
    <property type="molecule type" value="Genomic_DNA"/>
</dbReference>